<keyword evidence="16" id="KW-0675">Receptor</keyword>
<evidence type="ECO:0000313" key="17">
    <source>
        <dbReference type="Proteomes" id="UP001595692"/>
    </source>
</evidence>
<dbReference type="Gene3D" id="2.40.170.20">
    <property type="entry name" value="TonB-dependent receptor, beta-barrel domain"/>
    <property type="match status" value="1"/>
</dbReference>
<dbReference type="EMBL" id="JBHSAF010000014">
    <property type="protein sequence ID" value="MFC3914362.1"/>
    <property type="molecule type" value="Genomic_DNA"/>
</dbReference>
<accession>A0ABV8CQB8</accession>
<dbReference type="InterPro" id="IPR012910">
    <property type="entry name" value="Plug_dom"/>
</dbReference>
<evidence type="ECO:0000256" key="5">
    <source>
        <dbReference type="ARBA" id="ARBA00022692"/>
    </source>
</evidence>
<dbReference type="Pfam" id="PF00593">
    <property type="entry name" value="TonB_dep_Rec_b-barrel"/>
    <property type="match status" value="1"/>
</dbReference>
<evidence type="ECO:0000259" key="15">
    <source>
        <dbReference type="Pfam" id="PF07715"/>
    </source>
</evidence>
<comment type="similarity">
    <text evidence="2 10 11">Belongs to the TonB-dependent receptor family.</text>
</comment>
<keyword evidence="9 10" id="KW-0998">Cell outer membrane</keyword>
<evidence type="ECO:0000256" key="11">
    <source>
        <dbReference type="RuleBase" id="RU003357"/>
    </source>
</evidence>
<dbReference type="PANTHER" id="PTHR30069:SF41">
    <property type="entry name" value="HEME_HEMOPEXIN UTILIZATION PROTEIN C"/>
    <property type="match status" value="1"/>
</dbReference>
<organism evidence="16 17">
    <name type="scientific">Pseudaeromonas sharmana</name>
    <dbReference type="NCBI Taxonomy" id="328412"/>
    <lineage>
        <taxon>Bacteria</taxon>
        <taxon>Pseudomonadati</taxon>
        <taxon>Pseudomonadota</taxon>
        <taxon>Gammaproteobacteria</taxon>
        <taxon>Aeromonadales</taxon>
        <taxon>Aeromonadaceae</taxon>
        <taxon>Pseudaeromonas</taxon>
    </lineage>
</organism>
<dbReference type="InterPro" id="IPR011276">
    <property type="entry name" value="TonB_haem/Hb_rcpt"/>
</dbReference>
<dbReference type="InterPro" id="IPR036942">
    <property type="entry name" value="Beta-barrel_TonB_sf"/>
</dbReference>
<comment type="caution">
    <text evidence="16">The sequence shown here is derived from an EMBL/GenBank/DDBJ whole genome shotgun (WGS) entry which is preliminary data.</text>
</comment>
<sequence length="669" mass="74240">MNKLSKVSLAVCGVLAAATSAQAAEEALKTLDPVIVTATRDKKPLEKQQRQVAVVKREEIDARQVDSVVETLKYESNIENIGGSRPGAQDPVIRGLSGDRVLQVIDGVRQNTRSGHRGTYFVDPELVEQVDVVKGPSSSLWGSGALGGVVSTRTRSANDLLAADQDLGGYVKQGYHTADDKSLTSGAVYGRTDGKQGDWLLNAYYNDGNDIRLGNGEDLQHSAARQQGVMGKFGWTPDDAQRLELSLRHSEANQSAPSNPTANVSSSVPLVDQQTKDFNTTLDYQFTPDNPLIDSRVTAYYNKTNFDEYRIAKQQQDEVNFQTIGLNANNRAELALGNLLAGADIYFDKTYGSREGSNRPVPSDGRSRVWGTFAQYELPFLNDWTLTPGIRFDQFHTEDQQQAGSARTHEHWSPSVGLSWSTTRWLTLAARYDEAFRAPTSEELYTSGTHFCMGPTMCNTFQPNPDLKPETAKNKELSARLAFENVITADRLGLNATWFDNDIDDFIEQQVVNDFRNMIFETTYNNVAKAQLRGYELGAEYGWQSLTLNLGYGQTRGTNKTTGEALSSIPADKWVFGVNQGLLADQVTVGARIAHYGRQDRVPSSNDVTSYDGYTLVDLAMRWQPKQNGWDNWRVNLAVDNLTDRYYLPAFNQLYSPGRNGKLSVAYQF</sequence>
<keyword evidence="7 11" id="KW-0798">TonB box</keyword>
<evidence type="ECO:0000256" key="12">
    <source>
        <dbReference type="SAM" id="MobiDB-lite"/>
    </source>
</evidence>
<evidence type="ECO:0000259" key="14">
    <source>
        <dbReference type="Pfam" id="PF00593"/>
    </source>
</evidence>
<keyword evidence="6 13" id="KW-0732">Signal</keyword>
<keyword evidence="17" id="KW-1185">Reference proteome</keyword>
<feature type="compositionally biased region" description="Polar residues" evidence="12">
    <location>
        <begin position="252"/>
        <end position="269"/>
    </location>
</feature>
<dbReference type="CDD" id="cd01347">
    <property type="entry name" value="ligand_gated_channel"/>
    <property type="match status" value="1"/>
</dbReference>
<evidence type="ECO:0000256" key="10">
    <source>
        <dbReference type="PROSITE-ProRule" id="PRU01360"/>
    </source>
</evidence>
<feature type="region of interest" description="Disordered" evidence="12">
    <location>
        <begin position="250"/>
        <end position="269"/>
    </location>
</feature>
<dbReference type="PROSITE" id="PS52016">
    <property type="entry name" value="TONB_DEPENDENT_REC_3"/>
    <property type="match status" value="1"/>
</dbReference>
<dbReference type="PANTHER" id="PTHR30069">
    <property type="entry name" value="TONB-DEPENDENT OUTER MEMBRANE RECEPTOR"/>
    <property type="match status" value="1"/>
</dbReference>
<dbReference type="InterPro" id="IPR039426">
    <property type="entry name" value="TonB-dep_rcpt-like"/>
</dbReference>
<dbReference type="NCBIfam" id="TIGR01786">
    <property type="entry name" value="TonB-hemlactrns"/>
    <property type="match status" value="1"/>
</dbReference>
<feature type="signal peptide" evidence="13">
    <location>
        <begin position="1"/>
        <end position="23"/>
    </location>
</feature>
<evidence type="ECO:0000256" key="6">
    <source>
        <dbReference type="ARBA" id="ARBA00022729"/>
    </source>
</evidence>
<protein>
    <submittedName>
        <fullName evidence="16">TonB-dependent hemoglobin/transferrin/lactoferrin family receptor</fullName>
    </submittedName>
</protein>
<evidence type="ECO:0000256" key="4">
    <source>
        <dbReference type="ARBA" id="ARBA00022452"/>
    </source>
</evidence>
<evidence type="ECO:0000256" key="13">
    <source>
        <dbReference type="SAM" id="SignalP"/>
    </source>
</evidence>
<reference evidence="17" key="1">
    <citation type="journal article" date="2019" name="Int. J. Syst. Evol. Microbiol.">
        <title>The Global Catalogue of Microorganisms (GCM) 10K type strain sequencing project: providing services to taxonomists for standard genome sequencing and annotation.</title>
        <authorList>
            <consortium name="The Broad Institute Genomics Platform"/>
            <consortium name="The Broad Institute Genome Sequencing Center for Infectious Disease"/>
            <person name="Wu L."/>
            <person name="Ma J."/>
        </authorList>
    </citation>
    <scope>NUCLEOTIDE SEQUENCE [LARGE SCALE GENOMIC DNA]</scope>
    <source>
        <strain evidence="17">CCUG 54939</strain>
    </source>
</reference>
<evidence type="ECO:0000256" key="7">
    <source>
        <dbReference type="ARBA" id="ARBA00023077"/>
    </source>
</evidence>
<feature type="chain" id="PRO_5045573514" evidence="13">
    <location>
        <begin position="24"/>
        <end position="669"/>
    </location>
</feature>
<proteinExistence type="inferred from homology"/>
<keyword evidence="8 10" id="KW-0472">Membrane</keyword>
<keyword evidence="5 10" id="KW-0812">Transmembrane</keyword>
<feature type="domain" description="TonB-dependent receptor-like beta-barrel" evidence="14">
    <location>
        <begin position="230"/>
        <end position="642"/>
    </location>
</feature>
<dbReference type="Pfam" id="PF07715">
    <property type="entry name" value="Plug"/>
    <property type="match status" value="1"/>
</dbReference>
<evidence type="ECO:0000256" key="3">
    <source>
        <dbReference type="ARBA" id="ARBA00022448"/>
    </source>
</evidence>
<dbReference type="SUPFAM" id="SSF56935">
    <property type="entry name" value="Porins"/>
    <property type="match status" value="1"/>
</dbReference>
<keyword evidence="4 10" id="KW-1134">Transmembrane beta strand</keyword>
<dbReference type="InterPro" id="IPR000531">
    <property type="entry name" value="Beta-barrel_TonB"/>
</dbReference>
<evidence type="ECO:0000256" key="2">
    <source>
        <dbReference type="ARBA" id="ARBA00009810"/>
    </source>
</evidence>
<name>A0ABV8CQB8_9GAMM</name>
<dbReference type="NCBIfam" id="TIGR01785">
    <property type="entry name" value="TonB-hemin"/>
    <property type="match status" value="1"/>
</dbReference>
<gene>
    <name evidence="16" type="ORF">ACFOSS_12925</name>
</gene>
<comment type="subcellular location">
    <subcellularLocation>
        <location evidence="1 10">Cell outer membrane</location>
        <topology evidence="1 10">Multi-pass membrane protein</topology>
    </subcellularLocation>
</comment>
<dbReference type="InterPro" id="IPR037066">
    <property type="entry name" value="Plug_dom_sf"/>
</dbReference>
<evidence type="ECO:0000256" key="8">
    <source>
        <dbReference type="ARBA" id="ARBA00023136"/>
    </source>
</evidence>
<evidence type="ECO:0000256" key="9">
    <source>
        <dbReference type="ARBA" id="ARBA00023237"/>
    </source>
</evidence>
<dbReference type="RefSeq" id="WP_377153153.1">
    <property type="nucleotide sequence ID" value="NZ_JBHSAF010000014.1"/>
</dbReference>
<dbReference type="Proteomes" id="UP001595692">
    <property type="component" value="Unassembled WGS sequence"/>
</dbReference>
<evidence type="ECO:0000313" key="16">
    <source>
        <dbReference type="EMBL" id="MFC3914362.1"/>
    </source>
</evidence>
<feature type="domain" description="TonB-dependent receptor plug" evidence="15">
    <location>
        <begin position="46"/>
        <end position="149"/>
    </location>
</feature>
<keyword evidence="3 10" id="KW-0813">Transport</keyword>
<dbReference type="InterPro" id="IPR010949">
    <property type="entry name" value="TonB_Hb/transfer/lactofer_rcpt"/>
</dbReference>
<evidence type="ECO:0000256" key="1">
    <source>
        <dbReference type="ARBA" id="ARBA00004571"/>
    </source>
</evidence>
<dbReference type="Gene3D" id="2.170.130.10">
    <property type="entry name" value="TonB-dependent receptor, plug domain"/>
    <property type="match status" value="1"/>
</dbReference>